<feature type="region of interest" description="Disordered" evidence="1">
    <location>
        <begin position="139"/>
        <end position="211"/>
    </location>
</feature>
<evidence type="ECO:0000313" key="3">
    <source>
        <dbReference type="Proteomes" id="UP000252519"/>
    </source>
</evidence>
<proteinExistence type="predicted"/>
<organism evidence="2 3">
    <name type="scientific">Ancylostoma caninum</name>
    <name type="common">Dog hookworm</name>
    <dbReference type="NCBI Taxonomy" id="29170"/>
    <lineage>
        <taxon>Eukaryota</taxon>
        <taxon>Metazoa</taxon>
        <taxon>Ecdysozoa</taxon>
        <taxon>Nematoda</taxon>
        <taxon>Chromadorea</taxon>
        <taxon>Rhabditida</taxon>
        <taxon>Rhabditina</taxon>
        <taxon>Rhabditomorpha</taxon>
        <taxon>Strongyloidea</taxon>
        <taxon>Ancylostomatidae</taxon>
        <taxon>Ancylostomatinae</taxon>
        <taxon>Ancylostoma</taxon>
    </lineage>
</organism>
<reference evidence="2 3" key="1">
    <citation type="submission" date="2014-10" db="EMBL/GenBank/DDBJ databases">
        <title>Draft genome of the hookworm Ancylostoma caninum.</title>
        <authorList>
            <person name="Mitreva M."/>
        </authorList>
    </citation>
    <scope>NUCLEOTIDE SEQUENCE [LARGE SCALE GENOMIC DNA]</scope>
    <source>
        <strain evidence="2 3">Baltimore</strain>
    </source>
</reference>
<sequence>MREFTKNCPGAKVIKQAPRDALVLDLSVMGEDTFNNVFKEATHVQMCINVDSTNIKKLHMPKLKRMFPCKKQWHSLNITNNPDLKSVVLGDPNDDEKFVINMKVQQNPRLSDKNMRDLNNICRNKNLGTCTIDRDGEEAVVQKTTTQGKPEGQPGGFDERNSFTSKGESPPNSDDRRKTKRTLPPVLNGKMKKTKMRTTTEEGGSVASILL</sequence>
<feature type="compositionally biased region" description="Polar residues" evidence="1">
    <location>
        <begin position="162"/>
        <end position="172"/>
    </location>
</feature>
<gene>
    <name evidence="2" type="ORF">ANCCAN_12258</name>
</gene>
<name>A0A368GBN0_ANCCA</name>
<dbReference type="AlphaFoldDB" id="A0A368GBN0"/>
<comment type="caution">
    <text evidence="2">The sequence shown here is derived from an EMBL/GenBank/DDBJ whole genome shotgun (WGS) entry which is preliminary data.</text>
</comment>
<protein>
    <recommendedName>
        <fullName evidence="4">Receptor L domain protein</fullName>
    </recommendedName>
</protein>
<evidence type="ECO:0008006" key="4">
    <source>
        <dbReference type="Google" id="ProtNLM"/>
    </source>
</evidence>
<dbReference type="SUPFAM" id="SSF52058">
    <property type="entry name" value="L domain-like"/>
    <property type="match status" value="1"/>
</dbReference>
<dbReference type="Proteomes" id="UP000252519">
    <property type="component" value="Unassembled WGS sequence"/>
</dbReference>
<dbReference type="EMBL" id="JOJR01000222">
    <property type="protein sequence ID" value="RCN41772.1"/>
    <property type="molecule type" value="Genomic_DNA"/>
</dbReference>
<accession>A0A368GBN0</accession>
<evidence type="ECO:0000256" key="1">
    <source>
        <dbReference type="SAM" id="MobiDB-lite"/>
    </source>
</evidence>
<dbReference type="OrthoDB" id="5874599at2759"/>
<evidence type="ECO:0000313" key="2">
    <source>
        <dbReference type="EMBL" id="RCN41772.1"/>
    </source>
</evidence>
<keyword evidence="3" id="KW-1185">Reference proteome</keyword>